<feature type="non-terminal residue" evidence="1">
    <location>
        <position position="1"/>
    </location>
</feature>
<comment type="caution">
    <text evidence="1">The sequence shown here is derived from an EMBL/GenBank/DDBJ whole genome shotgun (WGS) entry which is preliminary data.</text>
</comment>
<sequence>AKKLYGTEKVFNGILRIDDLLISQCPANLGHSNLLAAGLVQLLEIDDGKYSDGFHYKTVEGRTNRGVKRKS</sequence>
<protein>
    <submittedName>
        <fullName evidence="1">Uncharacterized protein</fullName>
    </submittedName>
</protein>
<dbReference type="EMBL" id="BTSY01000004">
    <property type="protein sequence ID" value="GMT26262.1"/>
    <property type="molecule type" value="Genomic_DNA"/>
</dbReference>
<accession>A0AAV5W856</accession>
<feature type="non-terminal residue" evidence="1">
    <location>
        <position position="71"/>
    </location>
</feature>
<dbReference type="Proteomes" id="UP001432322">
    <property type="component" value="Unassembled WGS sequence"/>
</dbReference>
<keyword evidence="2" id="KW-1185">Reference proteome</keyword>
<reference evidence="1" key="1">
    <citation type="submission" date="2023-10" db="EMBL/GenBank/DDBJ databases">
        <title>Genome assembly of Pristionchus species.</title>
        <authorList>
            <person name="Yoshida K."/>
            <person name="Sommer R.J."/>
        </authorList>
    </citation>
    <scope>NUCLEOTIDE SEQUENCE</scope>
    <source>
        <strain evidence="1">RS5133</strain>
    </source>
</reference>
<evidence type="ECO:0000313" key="2">
    <source>
        <dbReference type="Proteomes" id="UP001432322"/>
    </source>
</evidence>
<organism evidence="1 2">
    <name type="scientific">Pristionchus fissidentatus</name>
    <dbReference type="NCBI Taxonomy" id="1538716"/>
    <lineage>
        <taxon>Eukaryota</taxon>
        <taxon>Metazoa</taxon>
        <taxon>Ecdysozoa</taxon>
        <taxon>Nematoda</taxon>
        <taxon>Chromadorea</taxon>
        <taxon>Rhabditida</taxon>
        <taxon>Rhabditina</taxon>
        <taxon>Diplogasteromorpha</taxon>
        <taxon>Diplogasteroidea</taxon>
        <taxon>Neodiplogasteridae</taxon>
        <taxon>Pristionchus</taxon>
    </lineage>
</organism>
<dbReference type="AlphaFoldDB" id="A0AAV5W856"/>
<evidence type="ECO:0000313" key="1">
    <source>
        <dbReference type="EMBL" id="GMT26262.1"/>
    </source>
</evidence>
<proteinExistence type="predicted"/>
<gene>
    <name evidence="1" type="ORF">PFISCL1PPCAC_17559</name>
</gene>
<name>A0AAV5W856_9BILA</name>